<dbReference type="Proteomes" id="UP001589747">
    <property type="component" value="Unassembled WGS sequence"/>
</dbReference>
<organism evidence="1 2">
    <name type="scientific">Paenibacillus aurantiacus</name>
    <dbReference type="NCBI Taxonomy" id="1936118"/>
    <lineage>
        <taxon>Bacteria</taxon>
        <taxon>Bacillati</taxon>
        <taxon>Bacillota</taxon>
        <taxon>Bacilli</taxon>
        <taxon>Bacillales</taxon>
        <taxon>Paenibacillaceae</taxon>
        <taxon>Paenibacillus</taxon>
    </lineage>
</organism>
<name>A0ABV5KJJ1_9BACL</name>
<reference evidence="1 2" key="1">
    <citation type="submission" date="2024-09" db="EMBL/GenBank/DDBJ databases">
        <authorList>
            <person name="Sun Q."/>
            <person name="Mori K."/>
        </authorList>
    </citation>
    <scope>NUCLEOTIDE SEQUENCE [LARGE SCALE GENOMIC DNA]</scope>
    <source>
        <strain evidence="1 2">TISTR 2452</strain>
    </source>
</reference>
<sequence length="68" mass="7979">MIQNNSTLVFLIYTYYDKRGKLKETAVLSKNTNAREEVNIFYNEDDSVVLEYLPGSPWMKSENEIARK</sequence>
<gene>
    <name evidence="1" type="ORF">ACFFSY_01115</name>
</gene>
<accession>A0ABV5KJJ1</accession>
<evidence type="ECO:0000313" key="1">
    <source>
        <dbReference type="EMBL" id="MFB9324538.1"/>
    </source>
</evidence>
<dbReference type="RefSeq" id="WP_377488628.1">
    <property type="nucleotide sequence ID" value="NZ_JBHMDO010000003.1"/>
</dbReference>
<evidence type="ECO:0000313" key="2">
    <source>
        <dbReference type="Proteomes" id="UP001589747"/>
    </source>
</evidence>
<comment type="caution">
    <text evidence="1">The sequence shown here is derived from an EMBL/GenBank/DDBJ whole genome shotgun (WGS) entry which is preliminary data.</text>
</comment>
<proteinExistence type="predicted"/>
<dbReference type="EMBL" id="JBHMDO010000003">
    <property type="protein sequence ID" value="MFB9324538.1"/>
    <property type="molecule type" value="Genomic_DNA"/>
</dbReference>
<keyword evidence="2" id="KW-1185">Reference proteome</keyword>
<protein>
    <submittedName>
        <fullName evidence="1">Uncharacterized protein</fullName>
    </submittedName>
</protein>